<keyword evidence="3" id="KW-1185">Reference proteome</keyword>
<organism evidence="2 3">
    <name type="scientific">Diacronema lutheri</name>
    <name type="common">Unicellular marine alga</name>
    <name type="synonym">Monochrysis lutheri</name>
    <dbReference type="NCBI Taxonomy" id="2081491"/>
    <lineage>
        <taxon>Eukaryota</taxon>
        <taxon>Haptista</taxon>
        <taxon>Haptophyta</taxon>
        <taxon>Pavlovophyceae</taxon>
        <taxon>Pavlovales</taxon>
        <taxon>Pavlovaceae</taxon>
        <taxon>Diacronema</taxon>
    </lineage>
</organism>
<evidence type="ECO:0000313" key="2">
    <source>
        <dbReference type="EMBL" id="KAG8469273.1"/>
    </source>
</evidence>
<feature type="region of interest" description="Disordered" evidence="1">
    <location>
        <begin position="1"/>
        <end position="26"/>
    </location>
</feature>
<name>A0A8J5XPS5_DIALT</name>
<dbReference type="EMBL" id="JAGTXO010000003">
    <property type="protein sequence ID" value="KAG8469273.1"/>
    <property type="molecule type" value="Genomic_DNA"/>
</dbReference>
<evidence type="ECO:0000256" key="1">
    <source>
        <dbReference type="SAM" id="MobiDB-lite"/>
    </source>
</evidence>
<gene>
    <name evidence="2" type="ORF">KFE25_007791</name>
</gene>
<reference evidence="2" key="1">
    <citation type="submission" date="2021-05" db="EMBL/GenBank/DDBJ databases">
        <title>The genome of the haptophyte Pavlova lutheri (Diacronema luteri, Pavlovales) - a model for lipid biosynthesis in eukaryotic algae.</title>
        <authorList>
            <person name="Hulatt C.J."/>
            <person name="Posewitz M.C."/>
        </authorList>
    </citation>
    <scope>NUCLEOTIDE SEQUENCE</scope>
    <source>
        <strain evidence="2">NIVA-4/92</strain>
    </source>
</reference>
<evidence type="ECO:0000313" key="3">
    <source>
        <dbReference type="Proteomes" id="UP000751190"/>
    </source>
</evidence>
<proteinExistence type="predicted"/>
<accession>A0A8J5XPS5</accession>
<protein>
    <submittedName>
        <fullName evidence="2">Uncharacterized protein</fullName>
    </submittedName>
</protein>
<sequence length="120" mass="12576">MAEFQHTAPPQRARKRAMPSRPFAGSGQVLGHAGMFAPLPGAASASAPPHIDIDLTLSNDEADLASVDDDANDLDDAVESIVPVVVAAVVPIRSTTCGKDVPAANFALHRARCLRAWARP</sequence>
<dbReference type="Proteomes" id="UP000751190">
    <property type="component" value="Unassembled WGS sequence"/>
</dbReference>
<comment type="caution">
    <text evidence="2">The sequence shown here is derived from an EMBL/GenBank/DDBJ whole genome shotgun (WGS) entry which is preliminary data.</text>
</comment>
<dbReference type="AlphaFoldDB" id="A0A8J5XPS5"/>